<protein>
    <recommendedName>
        <fullName evidence="2">CPW-WPC domain-containing protein</fullName>
    </recommendedName>
</protein>
<dbReference type="GeneID" id="15805511"/>
<dbReference type="eggNOG" id="ENOG502SPT3">
    <property type="taxonomic scope" value="Eukaryota"/>
</dbReference>
<evidence type="ECO:0000313" key="3">
    <source>
        <dbReference type="EMBL" id="AFZ81658.1"/>
    </source>
</evidence>
<dbReference type="AlphaFoldDB" id="L0B2D5"/>
<accession>L0B2D5</accession>
<dbReference type="EMBL" id="CP001670">
    <property type="protein sequence ID" value="AFZ81658.1"/>
    <property type="molecule type" value="Genomic_DNA"/>
</dbReference>
<name>L0B2D5_THEEQ</name>
<feature type="domain" description="CPW-WPC" evidence="2">
    <location>
        <begin position="124"/>
        <end position="183"/>
    </location>
</feature>
<dbReference type="NCBIfam" id="TIGR01492">
    <property type="entry name" value="CPW_WPC"/>
    <property type="match status" value="2"/>
</dbReference>
<feature type="region of interest" description="Disordered" evidence="1">
    <location>
        <begin position="53"/>
        <end position="74"/>
    </location>
</feature>
<organism evidence="3 4">
    <name type="scientific">Theileria equi strain WA</name>
    <dbReference type="NCBI Taxonomy" id="1537102"/>
    <lineage>
        <taxon>Eukaryota</taxon>
        <taxon>Sar</taxon>
        <taxon>Alveolata</taxon>
        <taxon>Apicomplexa</taxon>
        <taxon>Aconoidasida</taxon>
        <taxon>Piroplasmida</taxon>
        <taxon>Theileriidae</taxon>
        <taxon>Theileria</taxon>
    </lineage>
</organism>
<dbReference type="RefSeq" id="XP_004831324.1">
    <property type="nucleotide sequence ID" value="XM_004831267.1"/>
</dbReference>
<reference evidence="3 4" key="1">
    <citation type="journal article" date="2012" name="BMC Genomics">
        <title>Comparative genomic analysis and phylogenetic position of Theileria equi.</title>
        <authorList>
            <person name="Kappmeyer L.S."/>
            <person name="Thiagarajan M."/>
            <person name="Herndon D.R."/>
            <person name="Ramsay J.D."/>
            <person name="Caler E."/>
            <person name="Djikeng A."/>
            <person name="Gillespie J.J."/>
            <person name="Lau A.O."/>
            <person name="Roalson E.H."/>
            <person name="Silva J.C."/>
            <person name="Silva M.G."/>
            <person name="Suarez C.E."/>
            <person name="Ueti M.W."/>
            <person name="Nene V.M."/>
            <person name="Mealey R.H."/>
            <person name="Knowles D.P."/>
            <person name="Brayton K.A."/>
        </authorList>
    </citation>
    <scope>NUCLEOTIDE SEQUENCE [LARGE SCALE GENOMIC DNA]</scope>
    <source>
        <strain evidence="3 4">WA</strain>
    </source>
</reference>
<keyword evidence="4" id="KW-1185">Reference proteome</keyword>
<feature type="compositionally biased region" description="Polar residues" evidence="1">
    <location>
        <begin position="57"/>
        <end position="73"/>
    </location>
</feature>
<gene>
    <name evidence="3" type="ORF">BEWA_010750</name>
</gene>
<dbReference type="KEGG" id="beq:BEWA_010750"/>
<dbReference type="SMART" id="SM01099">
    <property type="entry name" value="CPW_WPC"/>
    <property type="match status" value="2"/>
</dbReference>
<evidence type="ECO:0000256" key="1">
    <source>
        <dbReference type="SAM" id="MobiDB-lite"/>
    </source>
</evidence>
<dbReference type="VEuPathDB" id="PiroplasmaDB:BEWA_010750"/>
<evidence type="ECO:0000313" key="4">
    <source>
        <dbReference type="Proteomes" id="UP000031512"/>
    </source>
</evidence>
<sequence length="273" mass="31606">MKLKKLTFHYYLYFLYSNAVHASSRDDTSLSQNNAAANISRDLTELSDNISELMENSGGNTKQSEAQGNTSSSKYEDIFTEEIKKEQAEANRQYDAFENESTKGLDLITYVTKELKVFWYTGQCKRNYGEKCPKDWNYKGENICSAPEGYNGQCNTVKDFSNLEIYEKKEFAWKCVAEWPCTSETLLEEDFQCPAEWVPIENNLCLAPQDYRGKCPPIMDFSRFNKSEKAELEQRCQVRWKRLEQLTKVGESLLYSIKMKLNGAIRDGIIYQI</sequence>
<proteinExistence type="predicted"/>
<dbReference type="Pfam" id="PF09717">
    <property type="entry name" value="CPW_WPC"/>
    <property type="match status" value="2"/>
</dbReference>
<dbReference type="Proteomes" id="UP000031512">
    <property type="component" value="Chromosome 3"/>
</dbReference>
<dbReference type="InterPro" id="IPR006387">
    <property type="entry name" value="CPW_WPC_dom"/>
</dbReference>
<dbReference type="OrthoDB" id="361898at2759"/>
<feature type="domain" description="CPW-WPC" evidence="2">
    <location>
        <begin position="188"/>
        <end position="244"/>
    </location>
</feature>
<evidence type="ECO:0000259" key="2">
    <source>
        <dbReference type="SMART" id="SM01099"/>
    </source>
</evidence>